<proteinExistence type="predicted"/>
<reference evidence="1" key="1">
    <citation type="submission" date="2021-05" db="EMBL/GenBank/DDBJ databases">
        <authorList>
            <person name="Scholz U."/>
            <person name="Mascher M."/>
            <person name="Fiebig A."/>
        </authorList>
    </citation>
    <scope>NUCLEOTIDE SEQUENCE [LARGE SCALE GENOMIC DNA]</scope>
</reference>
<dbReference type="Proteomes" id="UP001732700">
    <property type="component" value="Chromosome 3C"/>
</dbReference>
<name>A0ACD5VVE0_AVESA</name>
<sequence length="139" mass="15317">MDDDTGMVVAAALTGGLFVVLLVLLVVVLVRRRWKEREAVASGGRFVLFGVCFQDDIRRRTSLDRSRRRAARGGEEADDQEPDEGELERWKKMFGGPNRCLSTIEEGTEKGISSVTTPAFCSPPVSPDRTDARTLQSAC</sequence>
<keyword evidence="2" id="KW-1185">Reference proteome</keyword>
<evidence type="ECO:0000313" key="2">
    <source>
        <dbReference type="Proteomes" id="UP001732700"/>
    </source>
</evidence>
<accession>A0ACD5VVE0</accession>
<dbReference type="EnsemblPlants" id="AVESA.00010b.r2.3CG0512710.1">
    <property type="protein sequence ID" value="AVESA.00010b.r2.3CG0512710.1.CDS.1"/>
    <property type="gene ID" value="AVESA.00010b.r2.3CG0512710"/>
</dbReference>
<organism evidence="1 2">
    <name type="scientific">Avena sativa</name>
    <name type="common">Oat</name>
    <dbReference type="NCBI Taxonomy" id="4498"/>
    <lineage>
        <taxon>Eukaryota</taxon>
        <taxon>Viridiplantae</taxon>
        <taxon>Streptophyta</taxon>
        <taxon>Embryophyta</taxon>
        <taxon>Tracheophyta</taxon>
        <taxon>Spermatophyta</taxon>
        <taxon>Magnoliopsida</taxon>
        <taxon>Liliopsida</taxon>
        <taxon>Poales</taxon>
        <taxon>Poaceae</taxon>
        <taxon>BOP clade</taxon>
        <taxon>Pooideae</taxon>
        <taxon>Poodae</taxon>
        <taxon>Poeae</taxon>
        <taxon>Poeae Chloroplast Group 1 (Aveneae type)</taxon>
        <taxon>Aveninae</taxon>
        <taxon>Avena</taxon>
    </lineage>
</organism>
<reference evidence="1" key="2">
    <citation type="submission" date="2025-09" db="UniProtKB">
        <authorList>
            <consortium name="EnsemblPlants"/>
        </authorList>
    </citation>
    <scope>IDENTIFICATION</scope>
</reference>
<protein>
    <submittedName>
        <fullName evidence="1">Uncharacterized protein</fullName>
    </submittedName>
</protein>
<evidence type="ECO:0000313" key="1">
    <source>
        <dbReference type="EnsemblPlants" id="AVESA.00010b.r2.3CG0512710.1.CDS.1"/>
    </source>
</evidence>